<evidence type="ECO:0000313" key="3">
    <source>
        <dbReference type="Proteomes" id="UP001314229"/>
    </source>
</evidence>
<keyword evidence="1" id="KW-0472">Membrane</keyword>
<dbReference type="EMBL" id="CAWUFR010000076">
    <property type="protein sequence ID" value="CAK6964731.1"/>
    <property type="molecule type" value="Genomic_DNA"/>
</dbReference>
<dbReference type="InterPro" id="IPR013761">
    <property type="entry name" value="SAM/pointed_sf"/>
</dbReference>
<dbReference type="Proteomes" id="UP001314229">
    <property type="component" value="Unassembled WGS sequence"/>
</dbReference>
<dbReference type="PANTHER" id="PTHR46579:SF1">
    <property type="entry name" value="F5_8 TYPE C DOMAIN-CONTAINING PROTEIN"/>
    <property type="match status" value="1"/>
</dbReference>
<comment type="caution">
    <text evidence="2">The sequence shown here is derived from an EMBL/GenBank/DDBJ whole genome shotgun (WGS) entry which is preliminary data.</text>
</comment>
<evidence type="ECO:0000256" key="1">
    <source>
        <dbReference type="SAM" id="Phobius"/>
    </source>
</evidence>
<protein>
    <submittedName>
        <fullName evidence="2">Uncharacterized protein LOC122868819 isoform X5</fullName>
    </submittedName>
</protein>
<name>A0AAV1NYT4_SCOSC</name>
<sequence length="900" mass="103307">METPNFVRDKLTEWGFSEFIERFEDEGIDKETFLCLGDSDSINVLIPKIGPRVKFRKRLKESLQRIPMETSEFVQDKLTKWGLSELIPRFEDEGIDKESFLSLEESGSLNVLIPKTGPRVKFRKRLKEYLQALKQRHDDTPEMIDTDTNSDQEDCFEMDTTIFPWNFESTSATDSDTHTGNEMTEEPIYPGATVTQGQGLLAVILFILRHHLTAAQDDLMALLTLLIPNLVLTAKYLSDKIPAVSTVFYCENCQNSMGKDPINGCCLHCGTTFNKSNSTKSGHFFWFTSLKDLLKNILKNHGTELLPKIIKHGHDITDVMDGRMYQNLLKRGLLAEDDLTLSWNCDGVPIDSYSIWPLQFTINELPYTQRKENVIVAGLWFGRKNPNMNTFLKPFIDECCSLARNPFQWIDNNGTVHSSKVFTLVCSSDAVARPLLRNCKRFNGEFGCDWCLHPGTTVKKGSGSMRSYPYDEEKQAARSDGIFRGDAIQADKTCTPKNGVKGLSLLSLLPLFDIVFGFVPDYLHSVLLGVSRQLMSLWLNQDDNTKPWYIGQQISQLDSRLLRLKPPLEITRSPRSFKYIEYWKASEWRAFLLFYAIAVLPGVLPPMYVQHFFLLSFSMHILLQTSISQHELHMAHEYLVLFVVKMKELYGEENVTFNCHQLIHLTESVQNWGPLWATSTFSFERNNGNLRALLRSIPPQEMYKTFVLWQYIPRHLGYLVFDRNSHFDKLLAKLPLMNNSSGSYKAFGESRHLDLIGPLKLTIEELLNRQLTIRSVEAYDGFTCQDTAYHSRNCEEKTDFAIQFKNGCCGELSSLLLLKENCVCTSNCLCQSIPVIEVHLYEIQPDTLFTNVSPYNTSKSIAVRVERTERPRAFHLEDIRCKCMYVDGWLVPLPNKLERY</sequence>
<dbReference type="Gene3D" id="1.10.150.50">
    <property type="entry name" value="Transcription Factor, Ets-1"/>
    <property type="match status" value="2"/>
</dbReference>
<feature type="transmembrane region" description="Helical" evidence="1">
    <location>
        <begin position="502"/>
        <end position="523"/>
    </location>
</feature>
<dbReference type="PANTHER" id="PTHR46579">
    <property type="entry name" value="F5/8 TYPE C DOMAIN-CONTAINING PROTEIN-RELATED"/>
    <property type="match status" value="1"/>
</dbReference>
<proteinExistence type="predicted"/>
<reference evidence="2 3" key="1">
    <citation type="submission" date="2024-01" db="EMBL/GenBank/DDBJ databases">
        <authorList>
            <person name="Alioto T."/>
            <person name="Alioto T."/>
            <person name="Gomez Garrido J."/>
        </authorList>
    </citation>
    <scope>NUCLEOTIDE SEQUENCE [LARGE SCALE GENOMIC DNA]</scope>
</reference>
<evidence type="ECO:0000313" key="2">
    <source>
        <dbReference type="EMBL" id="CAK6964731.1"/>
    </source>
</evidence>
<gene>
    <name evidence="2" type="ORF">FSCOSCO3_A020242</name>
</gene>
<organism evidence="2 3">
    <name type="scientific">Scomber scombrus</name>
    <name type="common">Atlantic mackerel</name>
    <name type="synonym">Scomber vernalis</name>
    <dbReference type="NCBI Taxonomy" id="13677"/>
    <lineage>
        <taxon>Eukaryota</taxon>
        <taxon>Metazoa</taxon>
        <taxon>Chordata</taxon>
        <taxon>Craniata</taxon>
        <taxon>Vertebrata</taxon>
        <taxon>Euteleostomi</taxon>
        <taxon>Actinopterygii</taxon>
        <taxon>Neopterygii</taxon>
        <taxon>Teleostei</taxon>
        <taxon>Neoteleostei</taxon>
        <taxon>Acanthomorphata</taxon>
        <taxon>Pelagiaria</taxon>
        <taxon>Scombriformes</taxon>
        <taxon>Scombridae</taxon>
        <taxon>Scomber</taxon>
    </lineage>
</organism>
<feature type="transmembrane region" description="Helical" evidence="1">
    <location>
        <begin position="590"/>
        <end position="609"/>
    </location>
</feature>
<accession>A0AAV1NYT4</accession>
<keyword evidence="3" id="KW-1185">Reference proteome</keyword>
<keyword evidence="1" id="KW-0812">Transmembrane</keyword>
<dbReference type="AlphaFoldDB" id="A0AAV1NYT4"/>
<keyword evidence="1" id="KW-1133">Transmembrane helix</keyword>